<dbReference type="PANTHER" id="PTHR30429">
    <property type="entry name" value="D-METHIONINE-BINDING LIPOPROTEIN METQ"/>
    <property type="match status" value="1"/>
</dbReference>
<keyword evidence="5 6" id="KW-0449">Lipoprotein</keyword>
<sequence length="288" mass="30221">MRNRTLPALPALSALPAAVVAAALALGLTACGAGGAGSGSGSDDKSGPLVVGATPTPAGEVLTYVQQKLAKKAGLDLEIKEFTDYVLPNTALQDGTLGANLYQHKPYLDDFNESKGTTLTSVVEVYLPPMGLYSEQVESPGELKKGATVALPNDTTNEGRALELLASEGLIELKKDAGANASPADVAKNPRDLAFKEIEPAQLPRSLKDVDAAVINNNYALDAGLSPKKDAILLESVEDNPYNNVLAVKKGDEDDPRVKKLAELLTSPEVKKFIEDKYQGSVLPVTGK</sequence>
<evidence type="ECO:0000313" key="8">
    <source>
        <dbReference type="EMBL" id="MDI3407153.1"/>
    </source>
</evidence>
<evidence type="ECO:0000256" key="1">
    <source>
        <dbReference type="ARBA" id="ARBA00004635"/>
    </source>
</evidence>
<dbReference type="Pfam" id="PF03180">
    <property type="entry name" value="Lipoprotein_9"/>
    <property type="match status" value="1"/>
</dbReference>
<comment type="similarity">
    <text evidence="6">Belongs to the nlpA lipoprotein family.</text>
</comment>
<gene>
    <name evidence="8" type="ORF">QIS96_25480</name>
</gene>
<dbReference type="RefSeq" id="WP_282545069.1">
    <property type="nucleotide sequence ID" value="NZ_JASCIQ010000029.1"/>
</dbReference>
<keyword evidence="2 7" id="KW-0732">Signal</keyword>
<organism evidence="8 9">
    <name type="scientific">Streptomyces cavernicola</name>
    <dbReference type="NCBI Taxonomy" id="3043613"/>
    <lineage>
        <taxon>Bacteria</taxon>
        <taxon>Bacillati</taxon>
        <taxon>Actinomycetota</taxon>
        <taxon>Actinomycetes</taxon>
        <taxon>Kitasatosporales</taxon>
        <taxon>Streptomycetaceae</taxon>
        <taxon>Streptomyces</taxon>
    </lineage>
</organism>
<dbReference type="Proteomes" id="UP001223978">
    <property type="component" value="Unassembled WGS sequence"/>
</dbReference>
<protein>
    <recommendedName>
        <fullName evidence="6">Lipoprotein</fullName>
    </recommendedName>
</protein>
<evidence type="ECO:0000256" key="3">
    <source>
        <dbReference type="ARBA" id="ARBA00023136"/>
    </source>
</evidence>
<dbReference type="PROSITE" id="PS51257">
    <property type="entry name" value="PROKAR_LIPOPROTEIN"/>
    <property type="match status" value="1"/>
</dbReference>
<dbReference type="PANTHER" id="PTHR30429:SF0">
    <property type="entry name" value="METHIONINE-BINDING LIPOPROTEIN METQ"/>
    <property type="match status" value="1"/>
</dbReference>
<comment type="subcellular location">
    <subcellularLocation>
        <location evidence="1">Membrane</location>
        <topology evidence="1">Lipid-anchor</topology>
    </subcellularLocation>
</comment>
<accession>A0ABT6SIA3</accession>
<evidence type="ECO:0000256" key="5">
    <source>
        <dbReference type="ARBA" id="ARBA00023288"/>
    </source>
</evidence>
<keyword evidence="9" id="KW-1185">Reference proteome</keyword>
<dbReference type="PIRSF" id="PIRSF002854">
    <property type="entry name" value="MetQ"/>
    <property type="match status" value="1"/>
</dbReference>
<evidence type="ECO:0000256" key="4">
    <source>
        <dbReference type="ARBA" id="ARBA00023139"/>
    </source>
</evidence>
<name>A0ABT6SIA3_9ACTN</name>
<dbReference type="InterPro" id="IPR004872">
    <property type="entry name" value="Lipoprotein_NlpA"/>
</dbReference>
<reference evidence="8 9" key="1">
    <citation type="submission" date="2023-05" db="EMBL/GenBank/DDBJ databases">
        <title>Draft genome sequence of Streptomyces sp. B-S-A6 isolated from a cave soil in Thailand.</title>
        <authorList>
            <person name="Chamroensaksri N."/>
            <person name="Muangham S."/>
        </authorList>
    </citation>
    <scope>NUCLEOTIDE SEQUENCE [LARGE SCALE GENOMIC DNA]</scope>
    <source>
        <strain evidence="8 9">B-S-A6</strain>
    </source>
</reference>
<feature type="signal peptide" evidence="7">
    <location>
        <begin position="1"/>
        <end position="32"/>
    </location>
</feature>
<feature type="chain" id="PRO_5045644023" description="Lipoprotein" evidence="7">
    <location>
        <begin position="33"/>
        <end position="288"/>
    </location>
</feature>
<evidence type="ECO:0000256" key="6">
    <source>
        <dbReference type="PIRNR" id="PIRNR002854"/>
    </source>
</evidence>
<evidence type="ECO:0000256" key="7">
    <source>
        <dbReference type="SAM" id="SignalP"/>
    </source>
</evidence>
<dbReference type="SUPFAM" id="SSF53850">
    <property type="entry name" value="Periplasmic binding protein-like II"/>
    <property type="match status" value="1"/>
</dbReference>
<evidence type="ECO:0000256" key="2">
    <source>
        <dbReference type="ARBA" id="ARBA00022729"/>
    </source>
</evidence>
<dbReference type="EMBL" id="JASCIQ010000029">
    <property type="protein sequence ID" value="MDI3407153.1"/>
    <property type="molecule type" value="Genomic_DNA"/>
</dbReference>
<comment type="caution">
    <text evidence="8">The sequence shown here is derived from an EMBL/GenBank/DDBJ whole genome shotgun (WGS) entry which is preliminary data.</text>
</comment>
<dbReference type="CDD" id="cd13597">
    <property type="entry name" value="PBP2_lipoprotein_Tp32"/>
    <property type="match status" value="1"/>
</dbReference>
<keyword evidence="4" id="KW-0564">Palmitate</keyword>
<keyword evidence="3" id="KW-0472">Membrane</keyword>
<dbReference type="Gene3D" id="3.40.190.10">
    <property type="entry name" value="Periplasmic binding protein-like II"/>
    <property type="match status" value="2"/>
</dbReference>
<evidence type="ECO:0000313" key="9">
    <source>
        <dbReference type="Proteomes" id="UP001223978"/>
    </source>
</evidence>
<proteinExistence type="inferred from homology"/>